<dbReference type="PROSITE" id="PS51257">
    <property type="entry name" value="PROKAR_LIPOPROTEIN"/>
    <property type="match status" value="1"/>
</dbReference>
<dbReference type="PANTHER" id="PTHR20930">
    <property type="entry name" value="OVARIAN CARCINOMA ANTIGEN CA125-RELATED"/>
    <property type="match status" value="1"/>
</dbReference>
<accession>A0A101FXQ6</accession>
<evidence type="ECO:0000256" key="1">
    <source>
        <dbReference type="SAM" id="SignalP"/>
    </source>
</evidence>
<protein>
    <recommendedName>
        <fullName evidence="2">Nbr1 FW domain-containing protein</fullName>
    </recommendedName>
</protein>
<feature type="signal peptide" evidence="1">
    <location>
        <begin position="1"/>
        <end position="22"/>
    </location>
</feature>
<dbReference type="Gene3D" id="2.60.40.10">
    <property type="entry name" value="Immunoglobulins"/>
    <property type="match status" value="1"/>
</dbReference>
<dbReference type="PANTHER" id="PTHR20930:SF0">
    <property type="entry name" value="PROTEIN ILRUN"/>
    <property type="match status" value="1"/>
</dbReference>
<reference evidence="3 4" key="1">
    <citation type="journal article" date="2015" name="MBio">
        <title>Genome-Resolved Metagenomic Analysis Reveals Roles for Candidate Phyla and Other Microbial Community Members in Biogeochemical Transformations in Oil Reservoirs.</title>
        <authorList>
            <person name="Hu P."/>
            <person name="Tom L."/>
            <person name="Singh A."/>
            <person name="Thomas B.C."/>
            <person name="Baker B.J."/>
            <person name="Piceno Y.M."/>
            <person name="Andersen G.L."/>
            <person name="Banfield J.F."/>
        </authorList>
    </citation>
    <scope>NUCLEOTIDE SEQUENCE [LARGE SCALE GENOMIC DNA]</scope>
    <source>
        <strain evidence="3">46_16</strain>
    </source>
</reference>
<evidence type="ECO:0000313" key="3">
    <source>
        <dbReference type="EMBL" id="KUK46426.1"/>
    </source>
</evidence>
<name>A0A101FXQ6_9CHLR</name>
<evidence type="ECO:0000313" key="4">
    <source>
        <dbReference type="Proteomes" id="UP000064249"/>
    </source>
</evidence>
<dbReference type="Proteomes" id="UP000064249">
    <property type="component" value="Unassembled WGS sequence"/>
</dbReference>
<comment type="caution">
    <text evidence="3">The sequence shown here is derived from an EMBL/GenBank/DDBJ whole genome shotgun (WGS) entry which is preliminary data.</text>
</comment>
<dbReference type="InterPro" id="IPR032350">
    <property type="entry name" value="Nbr1_FW"/>
</dbReference>
<dbReference type="InterPro" id="IPR013783">
    <property type="entry name" value="Ig-like_fold"/>
</dbReference>
<evidence type="ECO:0000259" key="2">
    <source>
        <dbReference type="Pfam" id="PF16158"/>
    </source>
</evidence>
<dbReference type="EMBL" id="LGFU01000029">
    <property type="protein sequence ID" value="KUK46426.1"/>
    <property type="molecule type" value="Genomic_DNA"/>
</dbReference>
<dbReference type="AlphaFoldDB" id="A0A101FXQ6"/>
<organism evidence="3 4">
    <name type="scientific">Anaerolinea thermophila</name>
    <dbReference type="NCBI Taxonomy" id="167964"/>
    <lineage>
        <taxon>Bacteria</taxon>
        <taxon>Bacillati</taxon>
        <taxon>Chloroflexota</taxon>
        <taxon>Anaerolineae</taxon>
        <taxon>Anaerolineales</taxon>
        <taxon>Anaerolineaceae</taxon>
        <taxon>Anaerolinea</taxon>
    </lineage>
</organism>
<sequence>MKRSVKALAAFAILAIIAVSCNYPLSNGQSEEDAVATSVAMTVEAVNAAAQQPTVIVQPTNTLPALPTATVPAATIAPAVPTNTTQPCNQVQFVSESPVDDTTYAPGATFTKRWTFKNIGTCTWNTNYKLVFVSGDAMSGTASTKLTESVEPGESVDLTVNLKAPSTSGTYKGVWNLQGDNGVNFAHFWVQIKVASEPFAVTGVNLSAVDGDNSDTCPHTFNYQAVITTNGAGTVTYYFTNGGTSTGTKSVTFDSAGSKTVTGSWDLTTSGNYEVKLYVDNPNHQWFGSLTLTCTS</sequence>
<feature type="chain" id="PRO_5007096310" description="Nbr1 FW domain-containing protein" evidence="1">
    <location>
        <begin position="23"/>
        <end position="296"/>
    </location>
</feature>
<feature type="domain" description="Nbr1 FW" evidence="2">
    <location>
        <begin position="100"/>
        <end position="194"/>
    </location>
</feature>
<gene>
    <name evidence="3" type="ORF">XD73_0704</name>
</gene>
<dbReference type="Pfam" id="PF16158">
    <property type="entry name" value="N_BRCA1_IG"/>
    <property type="match status" value="1"/>
</dbReference>
<proteinExistence type="predicted"/>
<keyword evidence="1" id="KW-0732">Signal</keyword>
<dbReference type="CDD" id="cd14947">
    <property type="entry name" value="NBR1_like"/>
    <property type="match status" value="1"/>
</dbReference>